<keyword evidence="1" id="KW-0472">Membrane</keyword>
<sequence length="138" mass="15549">MSIFLSLATQDRIFLFLRIVFCFSLVFHSIALLCFLKQTPPNQASIRNYLFYIQILLVLNDFHMDILFEPIPLFPVLAGYGIGLLGRLGVPVQVQTGTTLLFMVNVGVAVALCIIFRHQNILPNGHALKANKARARYI</sequence>
<feature type="transmembrane region" description="Helical" evidence="1">
    <location>
        <begin position="94"/>
        <end position="116"/>
    </location>
</feature>
<evidence type="ECO:0008006" key="4">
    <source>
        <dbReference type="Google" id="ProtNLM"/>
    </source>
</evidence>
<dbReference type="InterPro" id="IPR019422">
    <property type="entry name" value="7TM_GPCR_serpentine_rcpt_Srh"/>
</dbReference>
<reference evidence="2" key="1">
    <citation type="submission" date="2023-10" db="EMBL/GenBank/DDBJ databases">
        <title>Genome assembly of Pristionchus species.</title>
        <authorList>
            <person name="Yoshida K."/>
            <person name="Sommer R.J."/>
        </authorList>
    </citation>
    <scope>NUCLEOTIDE SEQUENCE</scope>
    <source>
        <strain evidence="2">RS0144</strain>
    </source>
</reference>
<dbReference type="Pfam" id="PF10318">
    <property type="entry name" value="7TM_GPCR_Srh"/>
    <property type="match status" value="1"/>
</dbReference>
<evidence type="ECO:0000256" key="1">
    <source>
        <dbReference type="SAM" id="Phobius"/>
    </source>
</evidence>
<dbReference type="EMBL" id="BTSX01000001">
    <property type="protein sequence ID" value="GMS82111.1"/>
    <property type="molecule type" value="Genomic_DNA"/>
</dbReference>
<dbReference type="PANTHER" id="PTHR22941">
    <property type="entry name" value="SERPENTINE RECEPTOR"/>
    <property type="match status" value="1"/>
</dbReference>
<dbReference type="Proteomes" id="UP001432027">
    <property type="component" value="Unassembled WGS sequence"/>
</dbReference>
<keyword evidence="1" id="KW-0812">Transmembrane</keyword>
<keyword evidence="1" id="KW-1133">Transmembrane helix</keyword>
<accession>A0AAV5SFM9</accession>
<dbReference type="InterPro" id="IPR053220">
    <property type="entry name" value="Nematode_rcpt-like_serp_H"/>
</dbReference>
<proteinExistence type="predicted"/>
<feature type="non-terminal residue" evidence="2">
    <location>
        <position position="138"/>
    </location>
</feature>
<evidence type="ECO:0000313" key="2">
    <source>
        <dbReference type="EMBL" id="GMS82111.1"/>
    </source>
</evidence>
<feature type="transmembrane region" description="Helical" evidence="1">
    <location>
        <begin position="12"/>
        <end position="36"/>
    </location>
</feature>
<keyword evidence="3" id="KW-1185">Reference proteome</keyword>
<gene>
    <name evidence="2" type="ORF">PENTCL1PPCAC_4286</name>
</gene>
<comment type="caution">
    <text evidence="2">The sequence shown here is derived from an EMBL/GenBank/DDBJ whole genome shotgun (WGS) entry which is preliminary data.</text>
</comment>
<name>A0AAV5SFM9_9BILA</name>
<dbReference type="AlphaFoldDB" id="A0AAV5SFM9"/>
<dbReference type="PANTHER" id="PTHR22941:SF26">
    <property type="entry name" value="SERPENTINE RECEPTOR, CLASS H"/>
    <property type="match status" value="1"/>
</dbReference>
<organism evidence="2 3">
    <name type="scientific">Pristionchus entomophagus</name>
    <dbReference type="NCBI Taxonomy" id="358040"/>
    <lineage>
        <taxon>Eukaryota</taxon>
        <taxon>Metazoa</taxon>
        <taxon>Ecdysozoa</taxon>
        <taxon>Nematoda</taxon>
        <taxon>Chromadorea</taxon>
        <taxon>Rhabditida</taxon>
        <taxon>Rhabditina</taxon>
        <taxon>Diplogasteromorpha</taxon>
        <taxon>Diplogasteroidea</taxon>
        <taxon>Neodiplogasteridae</taxon>
        <taxon>Pristionchus</taxon>
    </lineage>
</organism>
<evidence type="ECO:0000313" key="3">
    <source>
        <dbReference type="Proteomes" id="UP001432027"/>
    </source>
</evidence>
<protein>
    <recommendedName>
        <fullName evidence="4">G protein-coupled receptor</fullName>
    </recommendedName>
</protein>
<feature type="transmembrane region" description="Helical" evidence="1">
    <location>
        <begin position="48"/>
        <end position="68"/>
    </location>
</feature>